<keyword evidence="2" id="KW-1185">Reference proteome</keyword>
<organism evidence="1 2">
    <name type="scientific">Asanoa hainanensis</name>
    <dbReference type="NCBI Taxonomy" id="560556"/>
    <lineage>
        <taxon>Bacteria</taxon>
        <taxon>Bacillati</taxon>
        <taxon>Actinomycetota</taxon>
        <taxon>Actinomycetes</taxon>
        <taxon>Micromonosporales</taxon>
        <taxon>Micromonosporaceae</taxon>
        <taxon>Asanoa</taxon>
    </lineage>
</organism>
<protein>
    <submittedName>
        <fullName evidence="1">Uncharacterized protein</fullName>
    </submittedName>
</protein>
<evidence type="ECO:0000313" key="2">
    <source>
        <dbReference type="Proteomes" id="UP000198362"/>
    </source>
</evidence>
<accession>A0A239LQS0</accession>
<sequence length="63" mass="6368">MDTPSDPVVAAMSRLVPAGVARGRAGHLSWIEAGSATPPVVLVAGAGEVGLDWAVMFPDLAAR</sequence>
<evidence type="ECO:0000313" key="1">
    <source>
        <dbReference type="EMBL" id="SNT32019.1"/>
    </source>
</evidence>
<dbReference type="RefSeq" id="WP_089248373.1">
    <property type="nucleotide sequence ID" value="NZ_FZPH01000004.1"/>
</dbReference>
<name>A0A239LQS0_9ACTN</name>
<gene>
    <name evidence="1" type="ORF">SAMN05421812_104468</name>
</gene>
<dbReference type="Proteomes" id="UP000198362">
    <property type="component" value="Unassembled WGS sequence"/>
</dbReference>
<dbReference type="AlphaFoldDB" id="A0A239LQS0"/>
<dbReference type="EMBL" id="FZPH01000004">
    <property type="protein sequence ID" value="SNT32019.1"/>
    <property type="molecule type" value="Genomic_DNA"/>
</dbReference>
<proteinExistence type="predicted"/>
<reference evidence="1 2" key="1">
    <citation type="submission" date="2017-06" db="EMBL/GenBank/DDBJ databases">
        <authorList>
            <person name="Kim H.J."/>
            <person name="Triplett B.A."/>
        </authorList>
    </citation>
    <scope>NUCLEOTIDE SEQUENCE [LARGE SCALE GENOMIC DNA]</scope>
    <source>
        <strain evidence="1 2">CGMCC 4.5593</strain>
    </source>
</reference>